<accession>A0A6J5MS42</accession>
<evidence type="ECO:0000313" key="1">
    <source>
        <dbReference type="EMBL" id="CAB4148667.1"/>
    </source>
</evidence>
<reference evidence="1" key="1">
    <citation type="submission" date="2020-04" db="EMBL/GenBank/DDBJ databases">
        <authorList>
            <person name="Chiriac C."/>
            <person name="Salcher M."/>
            <person name="Ghai R."/>
            <person name="Kavagutti S V."/>
        </authorList>
    </citation>
    <scope>NUCLEOTIDE SEQUENCE</scope>
</reference>
<sequence>MSEEFNPFASRKENPDDLRVEFFYQGKQYARWVGAMDRKDALQFVMLAENISPSLRRDLVRVTIKSRKELARWKPTNPKPVW</sequence>
<gene>
    <name evidence="1" type="ORF">UFOVP524_24</name>
</gene>
<organism evidence="1">
    <name type="scientific">uncultured Caudovirales phage</name>
    <dbReference type="NCBI Taxonomy" id="2100421"/>
    <lineage>
        <taxon>Viruses</taxon>
        <taxon>Duplodnaviria</taxon>
        <taxon>Heunggongvirae</taxon>
        <taxon>Uroviricota</taxon>
        <taxon>Caudoviricetes</taxon>
        <taxon>Peduoviridae</taxon>
        <taxon>Maltschvirus</taxon>
        <taxon>Maltschvirus maltsch</taxon>
    </lineage>
</organism>
<protein>
    <submittedName>
        <fullName evidence="1">Uncharacterized protein</fullName>
    </submittedName>
</protein>
<proteinExistence type="predicted"/>
<name>A0A6J5MS42_9CAUD</name>
<dbReference type="EMBL" id="LR796505">
    <property type="protein sequence ID" value="CAB4148667.1"/>
    <property type="molecule type" value="Genomic_DNA"/>
</dbReference>